<protein>
    <submittedName>
        <fullName evidence="1">Uncharacterized protein</fullName>
    </submittedName>
</protein>
<dbReference type="Proteomes" id="UP000252139">
    <property type="component" value="Unassembled WGS sequence"/>
</dbReference>
<proteinExistence type="predicted"/>
<reference evidence="1 2" key="1">
    <citation type="journal article" date="2018" name="G3 (Bethesda)">
        <title>Phylogenetic and Phylogenomic Definition of Rhizopus Species.</title>
        <authorList>
            <person name="Gryganskyi A.P."/>
            <person name="Golan J."/>
            <person name="Dolatabadi S."/>
            <person name="Mondo S."/>
            <person name="Robb S."/>
            <person name="Idnurm A."/>
            <person name="Muszewska A."/>
            <person name="Steczkiewicz K."/>
            <person name="Masonjones S."/>
            <person name="Liao H.L."/>
            <person name="Gajdeczka M.T."/>
            <person name="Anike F."/>
            <person name="Vuek A."/>
            <person name="Anishchenko I.M."/>
            <person name="Voigt K."/>
            <person name="de Hoog G.S."/>
            <person name="Smith M.E."/>
            <person name="Heitman J."/>
            <person name="Vilgalys R."/>
            <person name="Stajich J.E."/>
        </authorList>
    </citation>
    <scope>NUCLEOTIDE SEQUENCE [LARGE SCALE GENOMIC DNA]</scope>
    <source>
        <strain evidence="1 2">CBS 357.93</strain>
    </source>
</reference>
<evidence type="ECO:0000313" key="2">
    <source>
        <dbReference type="Proteomes" id="UP000252139"/>
    </source>
</evidence>
<organism evidence="1 2">
    <name type="scientific">Rhizopus azygosporus</name>
    <name type="common">Rhizopus microsporus var. azygosporus</name>
    <dbReference type="NCBI Taxonomy" id="86630"/>
    <lineage>
        <taxon>Eukaryota</taxon>
        <taxon>Fungi</taxon>
        <taxon>Fungi incertae sedis</taxon>
        <taxon>Mucoromycota</taxon>
        <taxon>Mucoromycotina</taxon>
        <taxon>Mucoromycetes</taxon>
        <taxon>Mucorales</taxon>
        <taxon>Mucorineae</taxon>
        <taxon>Rhizopodaceae</taxon>
        <taxon>Rhizopus</taxon>
    </lineage>
</organism>
<gene>
    <name evidence="1" type="ORF">CU097_012753</name>
</gene>
<accession>A0A367K090</accession>
<keyword evidence="2" id="KW-1185">Reference proteome</keyword>
<name>A0A367K090_RHIAZ</name>
<comment type="caution">
    <text evidence="1">The sequence shown here is derived from an EMBL/GenBank/DDBJ whole genome shotgun (WGS) entry which is preliminary data.</text>
</comment>
<dbReference type="OrthoDB" id="10286701at2759"/>
<evidence type="ECO:0000313" key="1">
    <source>
        <dbReference type="EMBL" id="RCH95624.1"/>
    </source>
</evidence>
<sequence length="72" mass="8089">METARVASKSDFVDKITSNLEVIEENTRTMRPTVEGGGGSKDDVFNITTTLTLGLYHCIKNQHKRKVRHLLS</sequence>
<dbReference type="EMBL" id="PJQL01000448">
    <property type="protein sequence ID" value="RCH95624.1"/>
    <property type="molecule type" value="Genomic_DNA"/>
</dbReference>
<dbReference type="AlphaFoldDB" id="A0A367K090"/>